<organism evidence="1 2">
    <name type="scientific">Ruminococcus callidus ATCC 27760</name>
    <dbReference type="NCBI Taxonomy" id="411473"/>
    <lineage>
        <taxon>Bacteria</taxon>
        <taxon>Bacillati</taxon>
        <taxon>Bacillota</taxon>
        <taxon>Clostridia</taxon>
        <taxon>Eubacteriales</taxon>
        <taxon>Oscillospiraceae</taxon>
        <taxon>Ruminococcus</taxon>
    </lineage>
</organism>
<evidence type="ECO:0000313" key="2">
    <source>
        <dbReference type="Proteomes" id="UP000016662"/>
    </source>
</evidence>
<evidence type="ECO:0008006" key="3">
    <source>
        <dbReference type="Google" id="ProtNLM"/>
    </source>
</evidence>
<proteinExistence type="predicted"/>
<dbReference type="InterPro" id="IPR010064">
    <property type="entry name" value="HK97-gp10_tail"/>
</dbReference>
<dbReference type="EMBL" id="AWVF01000417">
    <property type="protein sequence ID" value="ERJ88100.1"/>
    <property type="molecule type" value="Genomic_DNA"/>
</dbReference>
<keyword evidence="2" id="KW-1185">Reference proteome</keyword>
<gene>
    <name evidence="1" type="ORF">RUMCAL_03190</name>
</gene>
<dbReference type="PATRIC" id="fig|411473.3.peg.2671"/>
<name>U2K7P0_9FIRM</name>
<dbReference type="RefSeq" id="WP_021681418.1">
    <property type="nucleotide sequence ID" value="NZ_KI260345.1"/>
</dbReference>
<dbReference type="Pfam" id="PF04883">
    <property type="entry name" value="HK97-gp10_like"/>
    <property type="match status" value="1"/>
</dbReference>
<dbReference type="HOGENOM" id="CLU_159915_0_0_9"/>
<dbReference type="OrthoDB" id="1696709at2"/>
<evidence type="ECO:0000313" key="1">
    <source>
        <dbReference type="EMBL" id="ERJ88100.1"/>
    </source>
</evidence>
<accession>U2K7P0</accession>
<reference evidence="1 2" key="1">
    <citation type="submission" date="2013-07" db="EMBL/GenBank/DDBJ databases">
        <authorList>
            <person name="Weinstock G."/>
            <person name="Sodergren E."/>
            <person name="Wylie T."/>
            <person name="Fulton L."/>
            <person name="Fulton R."/>
            <person name="Fronick C."/>
            <person name="O'Laughlin M."/>
            <person name="Godfrey J."/>
            <person name="Miner T."/>
            <person name="Herter B."/>
            <person name="Appelbaum E."/>
            <person name="Cordes M."/>
            <person name="Lek S."/>
            <person name="Wollam A."/>
            <person name="Pepin K.H."/>
            <person name="Palsikar V.B."/>
            <person name="Mitreva M."/>
            <person name="Wilson R.K."/>
        </authorList>
    </citation>
    <scope>NUCLEOTIDE SEQUENCE [LARGE SCALE GENOMIC DNA]</scope>
    <source>
        <strain evidence="1 2">ATCC 27760</strain>
    </source>
</reference>
<dbReference type="STRING" id="411473.RUMCAL_03190"/>
<protein>
    <recommendedName>
        <fullName evidence="3">Phage protein, HK97 gp10 family</fullName>
    </recommendedName>
</protein>
<dbReference type="AlphaFoldDB" id="U2K7P0"/>
<comment type="caution">
    <text evidence="1">The sequence shown here is derived from an EMBL/GenBank/DDBJ whole genome shotgun (WGS) entry which is preliminary data.</text>
</comment>
<sequence length="122" mass="13365">MTSIDNMAAEIMKGLTEYADLANESMKKAVKKTATEVKKEISANAPKDTGAYAKSWAVKKTKENSHSLEMTVHSKNRYQLAHLLEKGHAKRGGGRVAGKAHISPAEENGVQLFEKLIEEALK</sequence>
<dbReference type="eggNOG" id="ENOG5032Y56">
    <property type="taxonomic scope" value="Bacteria"/>
</dbReference>
<dbReference type="Proteomes" id="UP000016662">
    <property type="component" value="Unassembled WGS sequence"/>
</dbReference>